<evidence type="ECO:0000256" key="1">
    <source>
        <dbReference type="ARBA" id="ARBA00022472"/>
    </source>
</evidence>
<keyword evidence="5 7" id="KW-0805">Transcription regulation</keyword>
<evidence type="ECO:0000256" key="9">
    <source>
        <dbReference type="PROSITE-ProRule" id="PRU01203"/>
    </source>
</evidence>
<dbReference type="Proteomes" id="UP000177418">
    <property type="component" value="Unassembled WGS sequence"/>
</dbReference>
<reference evidence="12 13" key="1">
    <citation type="journal article" date="2016" name="Nat. Commun.">
        <title>Thousands of microbial genomes shed light on interconnected biogeochemical processes in an aquifer system.</title>
        <authorList>
            <person name="Anantharaman K."/>
            <person name="Brown C.T."/>
            <person name="Hug L.A."/>
            <person name="Sharon I."/>
            <person name="Castelle C.J."/>
            <person name="Probst A.J."/>
            <person name="Thomas B.C."/>
            <person name="Singh A."/>
            <person name="Wilkins M.J."/>
            <person name="Karaoz U."/>
            <person name="Brodie E.L."/>
            <person name="Williams K.H."/>
            <person name="Hubbard S.S."/>
            <person name="Banfield J.F."/>
        </authorList>
    </citation>
    <scope>NUCLEOTIDE SEQUENCE [LARGE SCALE GENOMIC DNA]</scope>
</reference>
<accession>A0A1F7JHG9</accession>
<dbReference type="GO" id="GO:0016787">
    <property type="term" value="F:hydrolase activity"/>
    <property type="evidence" value="ECO:0007669"/>
    <property type="project" value="UniProtKB-KW"/>
</dbReference>
<keyword evidence="4 7" id="KW-0694">RNA-binding</keyword>
<dbReference type="GO" id="GO:0005524">
    <property type="term" value="F:ATP binding"/>
    <property type="evidence" value="ECO:0007669"/>
    <property type="project" value="UniProtKB-UniRule"/>
</dbReference>
<keyword evidence="1 7" id="KW-0806">Transcription termination</keyword>
<keyword evidence="2 7" id="KW-0378">Hydrolase</keyword>
<dbReference type="SMART" id="SM00357">
    <property type="entry name" value="CSP"/>
    <property type="match status" value="1"/>
</dbReference>
<evidence type="ECO:0000256" key="5">
    <source>
        <dbReference type="ARBA" id="ARBA00023015"/>
    </source>
</evidence>
<dbReference type="GO" id="GO:0003723">
    <property type="term" value="F:RNA binding"/>
    <property type="evidence" value="ECO:0007669"/>
    <property type="project" value="UniProtKB-UniRule"/>
</dbReference>
<protein>
    <recommendedName>
        <fullName evidence="7 8">Transcription termination factor Rho</fullName>
        <ecNumber evidence="7 8">3.6.4.-</ecNumber>
    </recommendedName>
    <alternativeName>
        <fullName evidence="7">ATP-dependent helicase Rho</fullName>
    </alternativeName>
</protein>
<dbReference type="GO" id="GO:0004386">
    <property type="term" value="F:helicase activity"/>
    <property type="evidence" value="ECO:0007669"/>
    <property type="project" value="UniProtKB-UniRule"/>
</dbReference>
<dbReference type="InterPro" id="IPR000194">
    <property type="entry name" value="ATPase_F1/V1/A1_a/bsu_nucl-bd"/>
</dbReference>
<evidence type="ECO:0000256" key="10">
    <source>
        <dbReference type="SAM" id="MobiDB-lite"/>
    </source>
</evidence>
<dbReference type="SUPFAM" id="SSF52540">
    <property type="entry name" value="P-loop containing nucleoside triphosphate hydrolases"/>
    <property type="match status" value="1"/>
</dbReference>
<dbReference type="Gene3D" id="3.40.50.300">
    <property type="entry name" value="P-loop containing nucleotide triphosphate hydrolases"/>
    <property type="match status" value="1"/>
</dbReference>
<feature type="binding site" evidence="7">
    <location>
        <begin position="169"/>
        <end position="174"/>
    </location>
    <ligand>
        <name>ATP</name>
        <dbReference type="ChEBI" id="CHEBI:30616"/>
    </ligand>
</feature>
<dbReference type="HAMAP" id="MF_01884">
    <property type="entry name" value="Rho"/>
    <property type="match status" value="1"/>
</dbReference>
<dbReference type="InterPro" id="IPR011129">
    <property type="entry name" value="CSD"/>
</dbReference>
<feature type="compositionally biased region" description="Basic and acidic residues" evidence="10">
    <location>
        <begin position="14"/>
        <end position="28"/>
    </location>
</feature>
<dbReference type="PANTHER" id="PTHR46425:SF1">
    <property type="entry name" value="TRANSCRIPTION TERMINATION FACTOR RHO"/>
    <property type="match status" value="1"/>
</dbReference>
<feature type="domain" description="Rho RNA-BD" evidence="11">
    <location>
        <begin position="52"/>
        <end position="124"/>
    </location>
</feature>
<organism evidence="12 13">
    <name type="scientific">Candidatus Roizmanbacteria bacterium RIFCSPLOWO2_02_FULL_36_11</name>
    <dbReference type="NCBI Taxonomy" id="1802071"/>
    <lineage>
        <taxon>Bacteria</taxon>
        <taxon>Candidatus Roizmaniibacteriota</taxon>
    </lineage>
</organism>
<evidence type="ECO:0000256" key="7">
    <source>
        <dbReference type="HAMAP-Rule" id="MF_01884"/>
    </source>
</evidence>
<feature type="region of interest" description="Disordered" evidence="10">
    <location>
        <begin position="1"/>
        <end position="41"/>
    </location>
</feature>
<keyword evidence="7" id="KW-0067">ATP-binding</keyword>
<evidence type="ECO:0000313" key="13">
    <source>
        <dbReference type="Proteomes" id="UP000177418"/>
    </source>
</evidence>
<evidence type="ECO:0000256" key="4">
    <source>
        <dbReference type="ARBA" id="ARBA00022884"/>
    </source>
</evidence>
<sequence length="420" mass="46940">MLKDVLPQQNVPEEEIKDKEKAKPKSEEIIQEPQASEDSSLEERIAEDLKNAYLAKGILEITYNGFGFLRPKFTQSPDDIYVSQSQIRKFWLRPGDEIEGMVRPPKQNERFNGLLRIEKINGLSMSEMESFKRKKFDDLVSLHPDKQIVLETETDVLSTRIIDLISPIGFGQRGLIVSQPKAGKTTLLKEIAAGITKNHPKASLMAILIGERPEEVTDLKRSIQGMVVASNFDQSPRDQIKAAEIGLEAGKRLVETGKDVIILLDSITRLARAYNLAVDPSGRTLSGGFDPAALYPAKRFLGAARNCEEGGSLTIIGTCLVSTESRMDDLIYEEFKGTGNMEVHLDRAYANKRIFPALDVEKSGTRHDELLYDKKILPKITTLRRMLALLNPEERIMGLIDKLGKTKSNKDFLETLSGGK</sequence>
<comment type="caution">
    <text evidence="12">The sequence shown here is derived from an EMBL/GenBank/DDBJ whole genome shotgun (WGS) entry which is preliminary data.</text>
</comment>
<dbReference type="Gene3D" id="2.40.50.140">
    <property type="entry name" value="Nucleic acid-binding proteins"/>
    <property type="match status" value="1"/>
</dbReference>
<gene>
    <name evidence="7" type="primary">rho</name>
    <name evidence="12" type="ORF">A3H78_00950</name>
</gene>
<evidence type="ECO:0000313" key="12">
    <source>
        <dbReference type="EMBL" id="OGK55054.1"/>
    </source>
</evidence>
<evidence type="ECO:0000256" key="8">
    <source>
        <dbReference type="NCBIfam" id="TIGR00767"/>
    </source>
</evidence>
<name>A0A1F7JHG9_9BACT</name>
<keyword evidence="3 7" id="KW-0347">Helicase</keyword>
<dbReference type="InterPro" id="IPR027417">
    <property type="entry name" value="P-loop_NTPase"/>
</dbReference>
<dbReference type="NCBIfam" id="TIGR00767">
    <property type="entry name" value="rho"/>
    <property type="match status" value="1"/>
</dbReference>
<evidence type="ECO:0000256" key="6">
    <source>
        <dbReference type="ARBA" id="ARBA00023163"/>
    </source>
</evidence>
<comment type="subunit">
    <text evidence="7">Homohexamer. The homohexamer assembles into an open ring structure.</text>
</comment>
<feature type="binding site" evidence="7">
    <location>
        <position position="212"/>
    </location>
    <ligand>
        <name>ATP</name>
        <dbReference type="ChEBI" id="CHEBI:30616"/>
    </ligand>
</feature>
<dbReference type="EMBL" id="MGAV01000012">
    <property type="protein sequence ID" value="OGK55054.1"/>
    <property type="molecule type" value="Genomic_DNA"/>
</dbReference>
<dbReference type="AlphaFoldDB" id="A0A1F7JHG9"/>
<comment type="caution">
    <text evidence="7">Lacks conserved residue(s) required for the propagation of feature annotation.</text>
</comment>
<dbReference type="CDD" id="cd04459">
    <property type="entry name" value="Rho_CSD"/>
    <property type="match status" value="1"/>
</dbReference>
<comment type="function">
    <text evidence="7">Facilitates transcription termination by a mechanism that involves Rho binding to the nascent RNA, activation of Rho's RNA-dependent ATPase activity, and release of the mRNA from the DNA template.</text>
</comment>
<evidence type="ECO:0000256" key="2">
    <source>
        <dbReference type="ARBA" id="ARBA00022801"/>
    </source>
</evidence>
<dbReference type="InterPro" id="IPR004665">
    <property type="entry name" value="Term_rho"/>
</dbReference>
<dbReference type="NCBIfam" id="NF006886">
    <property type="entry name" value="PRK09376.1"/>
    <property type="match status" value="1"/>
</dbReference>
<dbReference type="PANTHER" id="PTHR46425">
    <property type="entry name" value="TRANSCRIPTION TERMINATION FACTOR RHO"/>
    <property type="match status" value="1"/>
</dbReference>
<dbReference type="Pfam" id="PF00006">
    <property type="entry name" value="ATP-synt_ab"/>
    <property type="match status" value="1"/>
</dbReference>
<proteinExistence type="inferred from homology"/>
<comment type="similarity">
    <text evidence="7 9">Belongs to the Rho family.</text>
</comment>
<dbReference type="Pfam" id="PF07497">
    <property type="entry name" value="Rho_RNA_bind"/>
    <property type="match status" value="1"/>
</dbReference>
<keyword evidence="7" id="KW-0547">Nucleotide-binding</keyword>
<dbReference type="GO" id="GO:0008186">
    <property type="term" value="F:ATP-dependent activity, acting on RNA"/>
    <property type="evidence" value="ECO:0007669"/>
    <property type="project" value="UniProtKB-UniRule"/>
</dbReference>
<dbReference type="PROSITE" id="PS51856">
    <property type="entry name" value="RHO_RNA_BD"/>
    <property type="match status" value="1"/>
</dbReference>
<dbReference type="SUPFAM" id="SSF50249">
    <property type="entry name" value="Nucleic acid-binding proteins"/>
    <property type="match status" value="1"/>
</dbReference>
<feature type="binding site" evidence="7">
    <location>
        <begin position="181"/>
        <end position="186"/>
    </location>
    <ligand>
        <name>ATP</name>
        <dbReference type="ChEBI" id="CHEBI:30616"/>
    </ligand>
</feature>
<keyword evidence="6 7" id="KW-0804">Transcription</keyword>
<evidence type="ECO:0000256" key="3">
    <source>
        <dbReference type="ARBA" id="ARBA00022806"/>
    </source>
</evidence>
<evidence type="ECO:0000259" key="11">
    <source>
        <dbReference type="PROSITE" id="PS51856"/>
    </source>
</evidence>
<dbReference type="SMART" id="SM00382">
    <property type="entry name" value="AAA"/>
    <property type="match status" value="1"/>
</dbReference>
<dbReference type="GO" id="GO:0006353">
    <property type="term" value="P:DNA-templated transcription termination"/>
    <property type="evidence" value="ECO:0007669"/>
    <property type="project" value="UniProtKB-UniRule"/>
</dbReference>
<dbReference type="InterPro" id="IPR011113">
    <property type="entry name" value="Rho_RNA-bd"/>
</dbReference>
<dbReference type="InterPro" id="IPR012340">
    <property type="entry name" value="NA-bd_OB-fold"/>
</dbReference>
<dbReference type="InterPro" id="IPR003593">
    <property type="entry name" value="AAA+_ATPase"/>
</dbReference>
<dbReference type="EC" id="3.6.4.-" evidence="7 8"/>